<dbReference type="CDD" id="cd06261">
    <property type="entry name" value="TM_PBP2"/>
    <property type="match status" value="1"/>
</dbReference>
<feature type="transmembrane region" description="Helical" evidence="7">
    <location>
        <begin position="162"/>
        <end position="187"/>
    </location>
</feature>
<keyword evidence="5 7" id="KW-1133">Transmembrane helix</keyword>
<evidence type="ECO:0000313" key="10">
    <source>
        <dbReference type="EMBL" id="CUW08127.1"/>
    </source>
</evidence>
<evidence type="ECO:0000259" key="8">
    <source>
        <dbReference type="PROSITE" id="PS50928"/>
    </source>
</evidence>
<name>A0AAN2QUB4_9LACO</name>
<keyword evidence="6 7" id="KW-0472">Membrane</keyword>
<dbReference type="AlphaFoldDB" id="A0AAN2QUB4"/>
<dbReference type="Proteomes" id="UP000199047">
    <property type="component" value="Unassembled WGS sequence"/>
</dbReference>
<evidence type="ECO:0000256" key="7">
    <source>
        <dbReference type="RuleBase" id="RU363032"/>
    </source>
</evidence>
<comment type="subcellular location">
    <subcellularLocation>
        <location evidence="1 7">Cell membrane</location>
        <topology evidence="1 7">Multi-pass membrane protein</topology>
    </subcellularLocation>
</comment>
<evidence type="ECO:0000313" key="12">
    <source>
        <dbReference type="Proteomes" id="UP000199047"/>
    </source>
</evidence>
<keyword evidence="12" id="KW-1185">Reference proteome</keyword>
<dbReference type="PANTHER" id="PTHR30193">
    <property type="entry name" value="ABC TRANSPORTER PERMEASE PROTEIN"/>
    <property type="match status" value="1"/>
</dbReference>
<sequence length="302" mass="33963">MKKMTKTRSVQTSHQNLLALLLLLPSLIILGIFIFYPMIKTFYLSTQLTNLVGNPIKFIGLKNFVNLIQSDSFSTSFTITLIFVLFSTILTLFISYIMAIVASQKMRGIAIFRTMFSSTMGVSVTVASILWLFMFNPQIGLFSKILTTLHLPQINWLSDPTWSLVAIIGTTVWMNLGFAFLVLLGAIQAIPQDLYQVADLDGASWWLRLRKITMPATRSTIFFVTVVTLINAFQTFGQVDILTSGGPDYHTNLLVYAIYQDAFVNHSVGRASAQSVILTLIIMLFTIIQFYVKNKREGRNAK</sequence>
<feature type="transmembrane region" description="Helical" evidence="7">
    <location>
        <begin position="271"/>
        <end position="292"/>
    </location>
</feature>
<dbReference type="Proteomes" id="UP000198868">
    <property type="component" value="Unassembled WGS sequence"/>
</dbReference>
<feature type="domain" description="ABC transmembrane type-1" evidence="8">
    <location>
        <begin position="77"/>
        <end position="289"/>
    </location>
</feature>
<evidence type="ECO:0000256" key="1">
    <source>
        <dbReference type="ARBA" id="ARBA00004651"/>
    </source>
</evidence>
<evidence type="ECO:0000256" key="4">
    <source>
        <dbReference type="ARBA" id="ARBA00022692"/>
    </source>
</evidence>
<dbReference type="PROSITE" id="PS50928">
    <property type="entry name" value="ABC_TM1"/>
    <property type="match status" value="1"/>
</dbReference>
<comment type="similarity">
    <text evidence="7">Belongs to the binding-protein-dependent transport system permease family.</text>
</comment>
<dbReference type="GO" id="GO:0005886">
    <property type="term" value="C:plasma membrane"/>
    <property type="evidence" value="ECO:0007669"/>
    <property type="project" value="UniProtKB-SubCell"/>
</dbReference>
<dbReference type="Pfam" id="PF00528">
    <property type="entry name" value="BPD_transp_1"/>
    <property type="match status" value="1"/>
</dbReference>
<dbReference type="SUPFAM" id="SSF161098">
    <property type="entry name" value="MetI-like"/>
    <property type="match status" value="1"/>
</dbReference>
<protein>
    <submittedName>
        <fullName evidence="10">SN-glycerol-3-phosphate transport system permease protein UgpA (TC 3.A.1.1.3)</fullName>
    </submittedName>
</protein>
<dbReference type="PANTHER" id="PTHR30193:SF37">
    <property type="entry name" value="INNER MEMBRANE ABC TRANSPORTER PERMEASE PROTEIN YCJO"/>
    <property type="match status" value="1"/>
</dbReference>
<keyword evidence="2 7" id="KW-0813">Transport</keyword>
<dbReference type="EMBL" id="FBTB01000005">
    <property type="protein sequence ID" value="CUW04647.1"/>
    <property type="molecule type" value="Genomic_DNA"/>
</dbReference>
<feature type="transmembrane region" description="Helical" evidence="7">
    <location>
        <begin position="114"/>
        <end position="134"/>
    </location>
</feature>
<evidence type="ECO:0000256" key="2">
    <source>
        <dbReference type="ARBA" id="ARBA00022448"/>
    </source>
</evidence>
<evidence type="ECO:0000256" key="5">
    <source>
        <dbReference type="ARBA" id="ARBA00022989"/>
    </source>
</evidence>
<keyword evidence="3" id="KW-1003">Cell membrane</keyword>
<accession>A0AAN2QUB4</accession>
<feature type="transmembrane region" description="Helical" evidence="7">
    <location>
        <begin position="77"/>
        <end position="102"/>
    </location>
</feature>
<dbReference type="Gene3D" id="1.10.3720.10">
    <property type="entry name" value="MetI-like"/>
    <property type="match status" value="1"/>
</dbReference>
<dbReference type="InterPro" id="IPR035906">
    <property type="entry name" value="MetI-like_sf"/>
</dbReference>
<keyword evidence="4 7" id="KW-0812">Transmembrane</keyword>
<dbReference type="GO" id="GO:0055085">
    <property type="term" value="P:transmembrane transport"/>
    <property type="evidence" value="ECO:0007669"/>
    <property type="project" value="InterPro"/>
</dbReference>
<evidence type="ECO:0000313" key="11">
    <source>
        <dbReference type="Proteomes" id="UP000198868"/>
    </source>
</evidence>
<evidence type="ECO:0000256" key="6">
    <source>
        <dbReference type="ARBA" id="ARBA00023136"/>
    </source>
</evidence>
<dbReference type="InterPro" id="IPR051393">
    <property type="entry name" value="ABC_transporter_permease"/>
</dbReference>
<gene>
    <name evidence="9" type="ORF">KSL4_0013</name>
    <name evidence="10" type="ORF">PL111_0758</name>
</gene>
<proteinExistence type="inferred from homology"/>
<dbReference type="EMBL" id="FBTU01000012">
    <property type="protein sequence ID" value="CUW08127.1"/>
    <property type="molecule type" value="Genomic_DNA"/>
</dbReference>
<dbReference type="InterPro" id="IPR000515">
    <property type="entry name" value="MetI-like"/>
</dbReference>
<reference evidence="11 12" key="1">
    <citation type="submission" date="2015-12" db="EMBL/GenBank/DDBJ databases">
        <authorList>
            <person name="Andreevskaya M."/>
        </authorList>
    </citation>
    <scope>NUCLEOTIDE SEQUENCE [LARGE SCALE GENOMIC DNA]</scope>
    <source>
        <strain evidence="9 12">KSL4-2</strain>
        <strain evidence="10 11">PL111</strain>
    </source>
</reference>
<comment type="caution">
    <text evidence="10">The sequence shown here is derived from an EMBL/GenBank/DDBJ whole genome shotgun (WGS) entry which is preliminary data.</text>
</comment>
<feature type="transmembrane region" description="Helical" evidence="7">
    <location>
        <begin position="20"/>
        <end position="39"/>
    </location>
</feature>
<evidence type="ECO:0000256" key="3">
    <source>
        <dbReference type="ARBA" id="ARBA00022475"/>
    </source>
</evidence>
<feature type="transmembrane region" description="Helical" evidence="7">
    <location>
        <begin position="220"/>
        <end position="239"/>
    </location>
</feature>
<organism evidence="10 11">
    <name type="scientific">Leuconostoc inhae</name>
    <dbReference type="NCBI Taxonomy" id="178001"/>
    <lineage>
        <taxon>Bacteria</taxon>
        <taxon>Bacillati</taxon>
        <taxon>Bacillota</taxon>
        <taxon>Bacilli</taxon>
        <taxon>Lactobacillales</taxon>
        <taxon>Lactobacillaceae</taxon>
        <taxon>Leuconostoc</taxon>
    </lineage>
</organism>
<evidence type="ECO:0000313" key="9">
    <source>
        <dbReference type="EMBL" id="CUW04647.1"/>
    </source>
</evidence>